<dbReference type="PRINTS" id="PR00633">
    <property type="entry name" value="RCCNDNSATION"/>
</dbReference>
<evidence type="ECO:0000256" key="7">
    <source>
        <dbReference type="SAM" id="Coils"/>
    </source>
</evidence>
<dbReference type="Pfam" id="PF01363">
    <property type="entry name" value="FYVE"/>
    <property type="match status" value="1"/>
</dbReference>
<name>A0AAU9MN45_9ASTR</name>
<dbReference type="Gene3D" id="2.30.29.30">
    <property type="entry name" value="Pleckstrin-homology domain (PH domain)/Phosphotyrosine-binding domain (PTB)"/>
    <property type="match status" value="1"/>
</dbReference>
<dbReference type="Pfam" id="PF25390">
    <property type="entry name" value="WD40_RLD"/>
    <property type="match status" value="1"/>
</dbReference>
<feature type="repeat" description="RCC1" evidence="6">
    <location>
        <begin position="329"/>
        <end position="380"/>
    </location>
</feature>
<feature type="repeat" description="RCC1" evidence="6">
    <location>
        <begin position="529"/>
        <end position="580"/>
    </location>
</feature>
<comment type="caution">
    <text evidence="10">The sequence shown here is derived from an EMBL/GenBank/DDBJ whole genome shotgun (WGS) entry which is preliminary data.</text>
</comment>
<keyword evidence="4" id="KW-0862">Zinc</keyword>
<dbReference type="CDD" id="cd00065">
    <property type="entry name" value="FYVE_like_SF"/>
    <property type="match status" value="1"/>
</dbReference>
<dbReference type="EMBL" id="CAKMRJ010002223">
    <property type="protein sequence ID" value="CAH1428380.1"/>
    <property type="molecule type" value="Genomic_DNA"/>
</dbReference>
<accession>A0AAU9MN45</accession>
<dbReference type="PANTHER" id="PTHR22870">
    <property type="entry name" value="REGULATOR OF CHROMOSOME CONDENSATION"/>
    <property type="match status" value="1"/>
</dbReference>
<evidence type="ECO:0000259" key="9">
    <source>
        <dbReference type="PROSITE" id="PS50178"/>
    </source>
</evidence>
<dbReference type="Gene3D" id="2.130.10.30">
    <property type="entry name" value="Regulator of chromosome condensation 1/beta-lactamase-inhibitor protein II"/>
    <property type="match status" value="3"/>
</dbReference>
<sequence length="869" mass="95771">MTDLQKISLEEQNVEEAIASLKNWSYLLRYGRMGKPRFCPFRISDDETTLMWCIKREEKQLPLSQVYKFMPGQQTAAFQRYPQPEKENQSFSLLYNNYSLDVICKDKGEAETWLIALQTLISRNSDQISKNTVKADSISSDGSTSLSQRNSSSDIFEDSGRNETFTFPINRAFSDAILCTESVKPFPQKQNIPKSYTSQSSMIHGPRLDDVESLHDVFIWGEGTGDGLLGGGMNGIGMSNSTKMDSLLPKALKRSVAFDARKVSCGSKQAVLVTKQGEVYSWGEGSGGRLGHGMESDIPTPKLIDDLSRSNVEMVACGENHTCALTQSGDLYTWGEIGDEAGIGIGISHWIPRKVGGQIESMNVKFISCGPWHSAAVTSEGLLFTFGDGSFGALGNGDNTSIYYPKPVESLKGLKTIRVSCGVWHTAAIVEVDSSSSRKLFTWGNGDNGQLGHEDRDPRFLPSRVVLLDNKNFCQVACGHSMTIALTNSGHVYTMGTHGIHPVKGKLTDNYVQEISCGSHHIAILTSKSEVYTWGKGTKGQLGHGDNKDRETPTLVEALSERRVKSVVCGSNVTVAICLRKEVRTSELLMCSACNAVFNFKRKPHNCYNCGLVFCKACSSKKSLRASLAPNADKYYRVCEDCYSCLHKEETNGKTTSSYLPPKSRNSNNEHNHKLWDLKSQGLLSRISAFDSFRRVGSQLVKPESSQESSNNYVVSPLNSSPSLFENPTFGSQSQAASPVSVRSSFSYSNSISSAIASLAFPETKGDDSKRKEENLMKEISILREQVEYLTQKAQIVEADLKKTSIQLKEATKQVKDEEEKNKAANVEITSLTTQVENLTTRIGQGCCWRCRVSGSYAGKPCIQRQLSL</sequence>
<dbReference type="SUPFAM" id="SSF57903">
    <property type="entry name" value="FYVE/PHD zinc finger"/>
    <property type="match status" value="1"/>
</dbReference>
<organism evidence="10 11">
    <name type="scientific">Lactuca virosa</name>
    <dbReference type="NCBI Taxonomy" id="75947"/>
    <lineage>
        <taxon>Eukaryota</taxon>
        <taxon>Viridiplantae</taxon>
        <taxon>Streptophyta</taxon>
        <taxon>Embryophyta</taxon>
        <taxon>Tracheophyta</taxon>
        <taxon>Spermatophyta</taxon>
        <taxon>Magnoliopsida</taxon>
        <taxon>eudicotyledons</taxon>
        <taxon>Gunneridae</taxon>
        <taxon>Pentapetalae</taxon>
        <taxon>asterids</taxon>
        <taxon>campanulids</taxon>
        <taxon>Asterales</taxon>
        <taxon>Asteraceae</taxon>
        <taxon>Cichorioideae</taxon>
        <taxon>Cichorieae</taxon>
        <taxon>Lactucinae</taxon>
        <taxon>Lactuca</taxon>
    </lineage>
</organism>
<feature type="compositionally biased region" description="Polar residues" evidence="8">
    <location>
        <begin position="653"/>
        <end position="667"/>
    </location>
</feature>
<keyword evidence="3 5" id="KW-0863">Zinc-finger</keyword>
<keyword evidence="11" id="KW-1185">Reference proteome</keyword>
<feature type="region of interest" description="Disordered" evidence="8">
    <location>
        <begin position="134"/>
        <end position="157"/>
    </location>
</feature>
<protein>
    <recommendedName>
        <fullName evidence="9">FYVE-type domain-containing protein</fullName>
    </recommendedName>
</protein>
<dbReference type="PANTHER" id="PTHR22870:SF358">
    <property type="entry name" value="REGULATOR OF CHROMOSOME CONDENSATION (RCC1) FAMILY WITH FYVE ZINC FINGER DOMAIN-CONTAINING PROTEIN"/>
    <property type="match status" value="1"/>
</dbReference>
<evidence type="ECO:0000256" key="5">
    <source>
        <dbReference type="PROSITE-ProRule" id="PRU00091"/>
    </source>
</evidence>
<feature type="compositionally biased region" description="Low complexity" evidence="8">
    <location>
        <begin position="137"/>
        <end position="147"/>
    </location>
</feature>
<evidence type="ECO:0000256" key="6">
    <source>
        <dbReference type="PROSITE-ProRule" id="PRU00235"/>
    </source>
</evidence>
<evidence type="ECO:0000256" key="2">
    <source>
        <dbReference type="ARBA" id="ARBA00022737"/>
    </source>
</evidence>
<evidence type="ECO:0000256" key="8">
    <source>
        <dbReference type="SAM" id="MobiDB-lite"/>
    </source>
</evidence>
<dbReference type="PROSITE" id="PS50012">
    <property type="entry name" value="RCC1_3"/>
    <property type="match status" value="6"/>
</dbReference>
<feature type="repeat" description="RCC1" evidence="6">
    <location>
        <begin position="215"/>
        <end position="276"/>
    </location>
</feature>
<dbReference type="InterPro" id="IPR011011">
    <property type="entry name" value="Znf_FYVE_PHD"/>
</dbReference>
<feature type="repeat" description="RCC1" evidence="6">
    <location>
        <begin position="438"/>
        <end position="489"/>
    </location>
</feature>
<evidence type="ECO:0000256" key="3">
    <source>
        <dbReference type="ARBA" id="ARBA00022771"/>
    </source>
</evidence>
<dbReference type="GO" id="GO:0008270">
    <property type="term" value="F:zinc ion binding"/>
    <property type="evidence" value="ECO:0007669"/>
    <property type="project" value="UniProtKB-KW"/>
</dbReference>
<feature type="region of interest" description="Disordered" evidence="8">
    <location>
        <begin position="652"/>
        <end position="672"/>
    </location>
</feature>
<evidence type="ECO:0000256" key="1">
    <source>
        <dbReference type="ARBA" id="ARBA00022723"/>
    </source>
</evidence>
<evidence type="ECO:0000313" key="11">
    <source>
        <dbReference type="Proteomes" id="UP001157418"/>
    </source>
</evidence>
<proteinExistence type="predicted"/>
<dbReference type="Pfam" id="PF00415">
    <property type="entry name" value="RCC1"/>
    <property type="match status" value="1"/>
</dbReference>
<dbReference type="Proteomes" id="UP001157418">
    <property type="component" value="Unassembled WGS sequence"/>
</dbReference>
<dbReference type="PROSITE" id="PS00626">
    <property type="entry name" value="RCC1_2"/>
    <property type="match status" value="2"/>
</dbReference>
<reference evidence="10 11" key="1">
    <citation type="submission" date="2022-01" db="EMBL/GenBank/DDBJ databases">
        <authorList>
            <person name="Xiong W."/>
            <person name="Schranz E."/>
        </authorList>
    </citation>
    <scope>NUCLEOTIDE SEQUENCE [LARGE SCALE GENOMIC DNA]</scope>
</reference>
<feature type="coiled-coil region" evidence="7">
    <location>
        <begin position="773"/>
        <end position="842"/>
    </location>
</feature>
<dbReference type="CDD" id="cd13365">
    <property type="entry name" value="PH_PLC_plant-like"/>
    <property type="match status" value="1"/>
</dbReference>
<dbReference type="InterPro" id="IPR013083">
    <property type="entry name" value="Znf_RING/FYVE/PHD"/>
</dbReference>
<dbReference type="InterPro" id="IPR000306">
    <property type="entry name" value="Znf_FYVE"/>
</dbReference>
<evidence type="ECO:0000313" key="10">
    <source>
        <dbReference type="EMBL" id="CAH1428380.1"/>
    </source>
</evidence>
<dbReference type="InterPro" id="IPR000408">
    <property type="entry name" value="Reg_chr_condens"/>
</dbReference>
<keyword evidence="2" id="KW-0677">Repeat</keyword>
<keyword evidence="7" id="KW-0175">Coiled coil</keyword>
<feature type="domain" description="FYVE-type" evidence="9">
    <location>
        <begin position="585"/>
        <end position="647"/>
    </location>
</feature>
<feature type="repeat" description="RCC1" evidence="6">
    <location>
        <begin position="381"/>
        <end position="432"/>
    </location>
</feature>
<gene>
    <name evidence="10" type="ORF">LVIROSA_LOCUS15312</name>
</gene>
<dbReference type="SMART" id="SM00064">
    <property type="entry name" value="FYVE"/>
    <property type="match status" value="1"/>
</dbReference>
<dbReference type="InterPro" id="IPR058923">
    <property type="entry name" value="RCC1-like_dom"/>
</dbReference>
<dbReference type="SUPFAM" id="SSF50985">
    <property type="entry name" value="RCC1/BLIP-II"/>
    <property type="match status" value="1"/>
</dbReference>
<feature type="repeat" description="RCC1" evidence="6">
    <location>
        <begin position="277"/>
        <end position="328"/>
    </location>
</feature>
<dbReference type="InterPro" id="IPR051210">
    <property type="entry name" value="Ub_ligase/GEF_domain"/>
</dbReference>
<dbReference type="InterPro" id="IPR011993">
    <property type="entry name" value="PH-like_dom_sf"/>
</dbReference>
<dbReference type="InterPro" id="IPR009091">
    <property type="entry name" value="RCC1/BLIP-II"/>
</dbReference>
<dbReference type="InterPro" id="IPR017455">
    <property type="entry name" value="Znf_FYVE-rel"/>
</dbReference>
<dbReference type="SUPFAM" id="SSF50729">
    <property type="entry name" value="PH domain-like"/>
    <property type="match status" value="1"/>
</dbReference>
<dbReference type="PROSITE" id="PS50178">
    <property type="entry name" value="ZF_FYVE"/>
    <property type="match status" value="1"/>
</dbReference>
<dbReference type="AlphaFoldDB" id="A0AAU9MN45"/>
<evidence type="ECO:0000256" key="4">
    <source>
        <dbReference type="ARBA" id="ARBA00022833"/>
    </source>
</evidence>
<keyword evidence="1" id="KW-0479">Metal-binding</keyword>
<dbReference type="Gene3D" id="3.30.40.10">
    <property type="entry name" value="Zinc/RING finger domain, C3HC4 (zinc finger)"/>
    <property type="match status" value="1"/>
</dbReference>